<organism evidence="1 2">
    <name type="scientific">Candidatus Fonsibacter lacus</name>
    <dbReference type="NCBI Taxonomy" id="2576439"/>
    <lineage>
        <taxon>Bacteria</taxon>
        <taxon>Pseudomonadati</taxon>
        <taxon>Pseudomonadota</taxon>
        <taxon>Alphaproteobacteria</taxon>
        <taxon>Candidatus Pelagibacterales</taxon>
        <taxon>Candidatus Pelagibacterales incertae sedis</taxon>
        <taxon>Candidatus Fonsibacter</taxon>
    </lineage>
</organism>
<proteinExistence type="predicted"/>
<dbReference type="EMBL" id="RGET01000174">
    <property type="protein sequence ID" value="NBN88574.1"/>
    <property type="molecule type" value="Genomic_DNA"/>
</dbReference>
<protein>
    <submittedName>
        <fullName evidence="1">Uncharacterized protein</fullName>
    </submittedName>
</protein>
<name>A0A964V1T3_9PROT</name>
<dbReference type="AlphaFoldDB" id="A0A964V1T3"/>
<comment type="caution">
    <text evidence="1">The sequence shown here is derived from an EMBL/GenBank/DDBJ whole genome shotgun (WGS) entry which is preliminary data.</text>
</comment>
<evidence type="ECO:0000313" key="2">
    <source>
        <dbReference type="Proteomes" id="UP000713222"/>
    </source>
</evidence>
<evidence type="ECO:0000313" key="1">
    <source>
        <dbReference type="EMBL" id="NBN88574.1"/>
    </source>
</evidence>
<dbReference type="Proteomes" id="UP000713222">
    <property type="component" value="Unassembled WGS sequence"/>
</dbReference>
<reference evidence="1" key="1">
    <citation type="submission" date="2018-10" db="EMBL/GenBank/DDBJ databases">
        <title>Iterative Subtractive Binning of Freshwater Chronoseries Metagenomes Recovers Nearly Complete Genomes from over Four Hundred Novel Species.</title>
        <authorList>
            <person name="Rodriguez-R L.M."/>
            <person name="Tsementzi D."/>
            <person name="Luo C."/>
            <person name="Konstantinidis K.T."/>
        </authorList>
    </citation>
    <scope>NUCLEOTIDE SEQUENCE</scope>
    <source>
        <strain evidence="1">WB7_6_001</strain>
    </source>
</reference>
<accession>A0A964V1T3</accession>
<gene>
    <name evidence="1" type="ORF">EBV32_05765</name>
</gene>
<feature type="non-terminal residue" evidence="1">
    <location>
        <position position="303"/>
    </location>
</feature>
<sequence length="303" mass="32912">MQDDGVYSTVTITAQDALIVAGRTPIQTFGSFSGDYDFYLDTFLSTAYLNYPLLGKTTFDVALNYEWVGSATGDWIRTATSVVPATLADLLQTSTIPSMNDVMWPTTITASGTNVVYAFTSLGQDNVRNSTNRTDFEFDPPGSISGSKLPFENSSFQQAFNNDDLITTANIKGTFVGATEAQINSSTISSYGARTVAFTNTFVYDQTETNRMATKLVNRYGNTKYTPVSLTTSASMIKRLADDSAVGKWRHLLDVEKGFWQRAKITWTGSGAASQTAYCVIKGRSISVTPADTVVTLSLGNWA</sequence>